<feature type="compositionally biased region" description="Low complexity" evidence="1">
    <location>
        <begin position="83"/>
        <end position="96"/>
    </location>
</feature>
<evidence type="ECO:0000256" key="1">
    <source>
        <dbReference type="SAM" id="MobiDB-lite"/>
    </source>
</evidence>
<gene>
    <name evidence="3" type="ORF">SAMN04490356_2945</name>
</gene>
<dbReference type="Proteomes" id="UP000198609">
    <property type="component" value="Unassembled WGS sequence"/>
</dbReference>
<sequence length="123" mass="13341">MAAPGDIQLHELEERMAGSDPRFARGLGEGRPRRPREYRRGPAWALLAVSLAMQVVGMLLPQGLLLAAGLVVAGIAAHQFVSPPGRRSGRPWWRLPLSRHGTRGPGRGTDEPGPWRARARADG</sequence>
<name>A0A1H4PUX9_STRMJ</name>
<dbReference type="Pfam" id="PF11239">
    <property type="entry name" value="DUF3040"/>
    <property type="match status" value="1"/>
</dbReference>
<evidence type="ECO:0008006" key="5">
    <source>
        <dbReference type="Google" id="ProtNLM"/>
    </source>
</evidence>
<feature type="compositionally biased region" description="Basic and acidic residues" evidence="1">
    <location>
        <begin position="8"/>
        <end position="17"/>
    </location>
</feature>
<organism evidence="3 4">
    <name type="scientific">Streptomyces melanosporofaciens</name>
    <dbReference type="NCBI Taxonomy" id="67327"/>
    <lineage>
        <taxon>Bacteria</taxon>
        <taxon>Bacillati</taxon>
        <taxon>Actinomycetota</taxon>
        <taxon>Actinomycetes</taxon>
        <taxon>Kitasatosporales</taxon>
        <taxon>Streptomycetaceae</taxon>
        <taxon>Streptomyces</taxon>
        <taxon>Streptomyces violaceusniger group</taxon>
    </lineage>
</organism>
<keyword evidence="4" id="KW-1185">Reference proteome</keyword>
<evidence type="ECO:0000313" key="3">
    <source>
        <dbReference type="EMBL" id="SEC11199.1"/>
    </source>
</evidence>
<dbReference type="RefSeq" id="WP_093462689.1">
    <property type="nucleotide sequence ID" value="NZ_FNST01000002.1"/>
</dbReference>
<keyword evidence="2" id="KW-0472">Membrane</keyword>
<feature type="region of interest" description="Disordered" evidence="1">
    <location>
        <begin position="1"/>
        <end position="36"/>
    </location>
</feature>
<accession>A0A1H4PUX9</accession>
<feature type="region of interest" description="Disordered" evidence="1">
    <location>
        <begin position="83"/>
        <end position="123"/>
    </location>
</feature>
<proteinExistence type="predicted"/>
<feature type="transmembrane region" description="Helical" evidence="2">
    <location>
        <begin position="41"/>
        <end position="58"/>
    </location>
</feature>
<evidence type="ECO:0000256" key="2">
    <source>
        <dbReference type="SAM" id="Phobius"/>
    </source>
</evidence>
<keyword evidence="2" id="KW-0812">Transmembrane</keyword>
<evidence type="ECO:0000313" key="4">
    <source>
        <dbReference type="Proteomes" id="UP000198609"/>
    </source>
</evidence>
<dbReference type="InterPro" id="IPR021401">
    <property type="entry name" value="DUF3040"/>
</dbReference>
<dbReference type="AlphaFoldDB" id="A0A1H4PUX9"/>
<keyword evidence="2" id="KW-1133">Transmembrane helix</keyword>
<reference evidence="4" key="1">
    <citation type="submission" date="2016-10" db="EMBL/GenBank/DDBJ databases">
        <authorList>
            <person name="Varghese N."/>
            <person name="Submissions S."/>
        </authorList>
    </citation>
    <scope>NUCLEOTIDE SEQUENCE [LARGE SCALE GENOMIC DNA]</scope>
    <source>
        <strain evidence="4">DSM 40318</strain>
    </source>
</reference>
<protein>
    <recommendedName>
        <fullName evidence="5">DUF3040 domain-containing protein</fullName>
    </recommendedName>
</protein>
<dbReference type="EMBL" id="FNST01000002">
    <property type="protein sequence ID" value="SEC11199.1"/>
    <property type="molecule type" value="Genomic_DNA"/>
</dbReference>